<evidence type="ECO:0000313" key="11">
    <source>
        <dbReference type="EMBL" id="ESK56570.1"/>
    </source>
</evidence>
<dbReference type="InterPro" id="IPR043132">
    <property type="entry name" value="BCAT-like_C"/>
</dbReference>
<sequence>MQCYKNGQLIDSIPLLDRAFHYGDGCFTTARIFQDRFELKQLHFARLTLACQRLNLDADLSLIDTALAQLQQQHFTLNGTLKIVISRGEGDRGYSLPLHAADVYVWYYPKVMQAFQPEWIESGVLNHALGLNMPHLVGLKTLNRLEQVVLKQEVDKQGWLEALVSDVQGYIVEGVSSNCFIRINDRWITPELRYNGVHGVMRAKILSRMQQNNIECEQGCVEISDIGRIQSLFFCNALHPMKAVVRFNGRAFEQQPYLDLFETLKLSQIDEYAKAAKLNEK</sequence>
<dbReference type="RefSeq" id="WP_018677224.1">
    <property type="nucleotide sequence ID" value="NZ_AYEV01000007.1"/>
</dbReference>
<dbReference type="InterPro" id="IPR001544">
    <property type="entry name" value="Aminotrans_IV"/>
</dbReference>
<dbReference type="InterPro" id="IPR036038">
    <property type="entry name" value="Aminotransferase-like"/>
</dbReference>
<evidence type="ECO:0000256" key="1">
    <source>
        <dbReference type="ARBA" id="ARBA00001933"/>
    </source>
</evidence>
<evidence type="ECO:0000256" key="5">
    <source>
        <dbReference type="ARBA" id="ARBA00022909"/>
    </source>
</evidence>
<keyword evidence="4" id="KW-0663">Pyridoxal phosphate</keyword>
<evidence type="ECO:0000256" key="3">
    <source>
        <dbReference type="ARBA" id="ARBA00011738"/>
    </source>
</evidence>
<dbReference type="GO" id="GO:0008153">
    <property type="term" value="P:4-aminobenzoate biosynthetic process"/>
    <property type="evidence" value="ECO:0007669"/>
    <property type="project" value="UniProtKB-UniRule"/>
</dbReference>
<comment type="similarity">
    <text evidence="2">Belongs to the class-IV pyridoxal-phosphate-dependent aminotransferase family.</text>
</comment>
<comment type="pathway">
    <text evidence="7">Cofactor biosynthesis; tetrahydrofolate biosynthesis; 4-aminobenzoate from chorismate: step 2/2.</text>
</comment>
<dbReference type="Gene3D" id="3.20.10.10">
    <property type="entry name" value="D-amino Acid Aminotransferase, subunit A, domain 2"/>
    <property type="match status" value="1"/>
</dbReference>
<reference evidence="11 12" key="1">
    <citation type="submission" date="2013-10" db="EMBL/GenBank/DDBJ databases">
        <title>The Genome Sequence of Acinetobacter tjernbergiae CIP107465.</title>
        <authorList>
            <consortium name="The Broad Institute Genomics Platform"/>
            <consortium name="The Broad Institute Genome Sequencing Center for Infectious Disease"/>
            <person name="Cerqueira G."/>
            <person name="Feldgarden M."/>
            <person name="Courvalin P."/>
            <person name="Grillot-Courvalin C."/>
            <person name="Clermont D."/>
            <person name="Rocha E."/>
            <person name="Yoon E.-J."/>
            <person name="Nemec A."/>
            <person name="Young S.K."/>
            <person name="Zeng Q."/>
            <person name="Gargeya S."/>
            <person name="Fitzgerald M."/>
            <person name="Abouelleil A."/>
            <person name="Alvarado L."/>
            <person name="Berlin A.M."/>
            <person name="Chapman S.B."/>
            <person name="Gainer-Dewar J."/>
            <person name="Goldberg J."/>
            <person name="Gnerre S."/>
            <person name="Griggs A."/>
            <person name="Gujja S."/>
            <person name="Hansen M."/>
            <person name="Howarth C."/>
            <person name="Imamovic A."/>
            <person name="Ireland A."/>
            <person name="Larimer J."/>
            <person name="McCowan C."/>
            <person name="Murphy C."/>
            <person name="Pearson M."/>
            <person name="Poon T.W."/>
            <person name="Priest M."/>
            <person name="Roberts A."/>
            <person name="Saif S."/>
            <person name="Shea T."/>
            <person name="Sykes S."/>
            <person name="Wortman J."/>
            <person name="Nusbaum C."/>
            <person name="Birren B."/>
        </authorList>
    </citation>
    <scope>NUCLEOTIDE SEQUENCE [LARGE SCALE GENOMIC DNA]</scope>
    <source>
        <strain evidence="11 12">CIP 107465</strain>
    </source>
</reference>
<keyword evidence="6 11" id="KW-0456">Lyase</keyword>
<dbReference type="PATRIC" id="fig|1120928.5.peg.928"/>
<protein>
    <recommendedName>
        <fullName evidence="8 10">Aminodeoxychorismate lyase</fullName>
        <ecNumber evidence="8 10">4.1.3.38</ecNumber>
    </recommendedName>
</protein>
<dbReference type="InterPro" id="IPR017824">
    <property type="entry name" value="Aminodeoxychorismate_lyase_IV"/>
</dbReference>
<gene>
    <name evidence="11" type="ORF">F990_00903</name>
</gene>
<evidence type="ECO:0000256" key="7">
    <source>
        <dbReference type="ARBA" id="ARBA00035633"/>
    </source>
</evidence>
<comment type="caution">
    <text evidence="11">The sequence shown here is derived from an EMBL/GenBank/DDBJ whole genome shotgun (WGS) entry which is preliminary data.</text>
</comment>
<dbReference type="InterPro" id="IPR043131">
    <property type="entry name" value="BCAT-like_N"/>
</dbReference>
<evidence type="ECO:0000256" key="8">
    <source>
        <dbReference type="ARBA" id="ARBA00035676"/>
    </source>
</evidence>
<evidence type="ECO:0000256" key="9">
    <source>
        <dbReference type="ARBA" id="ARBA00049529"/>
    </source>
</evidence>
<dbReference type="Pfam" id="PF01063">
    <property type="entry name" value="Aminotran_4"/>
    <property type="match status" value="1"/>
</dbReference>
<dbReference type="eggNOG" id="COG0115">
    <property type="taxonomic scope" value="Bacteria"/>
</dbReference>
<accession>V2V6N7</accession>
<comment type="catalytic activity">
    <reaction evidence="9">
        <text>4-amino-4-deoxychorismate = 4-aminobenzoate + pyruvate + H(+)</text>
        <dbReference type="Rhea" id="RHEA:16201"/>
        <dbReference type="ChEBI" id="CHEBI:15361"/>
        <dbReference type="ChEBI" id="CHEBI:15378"/>
        <dbReference type="ChEBI" id="CHEBI:17836"/>
        <dbReference type="ChEBI" id="CHEBI:58406"/>
        <dbReference type="EC" id="4.1.3.38"/>
    </reaction>
</comment>
<dbReference type="GO" id="GO:0030170">
    <property type="term" value="F:pyridoxal phosphate binding"/>
    <property type="evidence" value="ECO:0007669"/>
    <property type="project" value="InterPro"/>
</dbReference>
<dbReference type="GO" id="GO:0046656">
    <property type="term" value="P:folic acid biosynthetic process"/>
    <property type="evidence" value="ECO:0007669"/>
    <property type="project" value="UniProtKB-KW"/>
</dbReference>
<dbReference type="Proteomes" id="UP000017404">
    <property type="component" value="Unassembled WGS sequence"/>
</dbReference>
<dbReference type="PANTHER" id="PTHR42743">
    <property type="entry name" value="AMINO-ACID AMINOTRANSFERASE"/>
    <property type="match status" value="1"/>
</dbReference>
<dbReference type="Gene3D" id="3.30.470.10">
    <property type="match status" value="1"/>
</dbReference>
<comment type="cofactor">
    <cofactor evidence="1">
        <name>pyridoxal 5'-phosphate</name>
        <dbReference type="ChEBI" id="CHEBI:597326"/>
    </cofactor>
</comment>
<comment type="subunit">
    <text evidence="3">Homodimer.</text>
</comment>
<keyword evidence="12" id="KW-1185">Reference proteome</keyword>
<dbReference type="InterPro" id="IPR050571">
    <property type="entry name" value="Class-IV_PLP-Dep_Aminotrnsfr"/>
</dbReference>
<evidence type="ECO:0000256" key="6">
    <source>
        <dbReference type="ARBA" id="ARBA00023239"/>
    </source>
</evidence>
<dbReference type="EC" id="4.1.3.38" evidence="8 10"/>
<evidence type="ECO:0000313" key="12">
    <source>
        <dbReference type="Proteomes" id="UP000017404"/>
    </source>
</evidence>
<dbReference type="GO" id="GO:0008696">
    <property type="term" value="F:4-amino-4-deoxychorismate lyase activity"/>
    <property type="evidence" value="ECO:0007669"/>
    <property type="project" value="UniProtKB-UniRule"/>
</dbReference>
<keyword evidence="5" id="KW-0289">Folate biosynthesis</keyword>
<dbReference type="OrthoDB" id="9805628at2"/>
<dbReference type="AlphaFoldDB" id="V2V6N7"/>
<evidence type="ECO:0000256" key="4">
    <source>
        <dbReference type="ARBA" id="ARBA00022898"/>
    </source>
</evidence>
<name>V2V6N7_9GAMM</name>
<evidence type="ECO:0000256" key="10">
    <source>
        <dbReference type="NCBIfam" id="TIGR03461"/>
    </source>
</evidence>
<dbReference type="EMBL" id="AYEV01000007">
    <property type="protein sequence ID" value="ESK56570.1"/>
    <property type="molecule type" value="Genomic_DNA"/>
</dbReference>
<dbReference type="PANTHER" id="PTHR42743:SF2">
    <property type="entry name" value="AMINODEOXYCHORISMATE LYASE"/>
    <property type="match status" value="1"/>
</dbReference>
<dbReference type="NCBIfam" id="TIGR03461">
    <property type="entry name" value="pabC_Proteo"/>
    <property type="match status" value="1"/>
</dbReference>
<organism evidence="11 12">
    <name type="scientific">Acinetobacter tjernbergiae DSM 14971 = CIP 107465</name>
    <dbReference type="NCBI Taxonomy" id="1120928"/>
    <lineage>
        <taxon>Bacteria</taxon>
        <taxon>Pseudomonadati</taxon>
        <taxon>Pseudomonadota</taxon>
        <taxon>Gammaproteobacteria</taxon>
        <taxon>Moraxellales</taxon>
        <taxon>Moraxellaceae</taxon>
        <taxon>Acinetobacter</taxon>
    </lineage>
</organism>
<dbReference type="STRING" id="202955.GCA_000759995_03179"/>
<dbReference type="GO" id="GO:0005829">
    <property type="term" value="C:cytosol"/>
    <property type="evidence" value="ECO:0007669"/>
    <property type="project" value="TreeGrafter"/>
</dbReference>
<dbReference type="SUPFAM" id="SSF56752">
    <property type="entry name" value="D-aminoacid aminotransferase-like PLP-dependent enzymes"/>
    <property type="match status" value="1"/>
</dbReference>
<evidence type="ECO:0000256" key="2">
    <source>
        <dbReference type="ARBA" id="ARBA00009320"/>
    </source>
</evidence>
<proteinExistence type="inferred from homology"/>